<dbReference type="Pfam" id="PF12146">
    <property type="entry name" value="Hydrolase_4"/>
    <property type="match status" value="1"/>
</dbReference>
<dbReference type="RefSeq" id="WP_166852687.1">
    <property type="nucleotide sequence ID" value="NZ_JAAONY010000001.1"/>
</dbReference>
<dbReference type="InterPro" id="IPR051044">
    <property type="entry name" value="MAG_DAG_Lipase"/>
</dbReference>
<dbReference type="SUPFAM" id="SSF53474">
    <property type="entry name" value="alpha/beta-Hydrolases"/>
    <property type="match status" value="1"/>
</dbReference>
<dbReference type="GO" id="GO:0004622">
    <property type="term" value="F:phosphatidylcholine lysophospholipase activity"/>
    <property type="evidence" value="ECO:0007669"/>
    <property type="project" value="UniProtKB-EC"/>
</dbReference>
<keyword evidence="2" id="KW-0378">Hydrolase</keyword>
<accession>A0A7X0JQJ8</accession>
<sequence length="332" mass="38258">MISKEAQYYPNGHWLSEKQLHKLRDLLGNFSFEGSEADSDDVALLKQQYLSFYNIDFPGEFPELELRHDMGKIHSAEFEILCQAWRPWDFKAWVVLVHGYYDHMGIYQHIIRHLLKEGYAVLGFDLPGHGLSTGERASIASFDQYSKALQNVRALLNEEQCPIHVLGQSTGCAAIMNALLAQQTDDFDKVLLLAPLVKPFGWNSGQWLFKLLNNRINSMPRRFAINSHNIPFMKFLAEQDVLQPKQLSVTWVAAMKEWLEKVEAVSEPCDKAIVIIQGTDDKTVDWEFNLPQIEKAFSQVKVELIEEGRHQLVNEALRYREQVFRQVSQHLA</sequence>
<evidence type="ECO:0000313" key="2">
    <source>
        <dbReference type="EMBL" id="MBB6519959.1"/>
    </source>
</evidence>
<keyword evidence="3" id="KW-1185">Reference proteome</keyword>
<dbReference type="EC" id="3.1.1.5" evidence="2"/>
<dbReference type="Proteomes" id="UP000528457">
    <property type="component" value="Unassembled WGS sequence"/>
</dbReference>
<reference evidence="2 3" key="1">
    <citation type="submission" date="2020-08" db="EMBL/GenBank/DDBJ databases">
        <title>Genomic Encyclopedia of Type Strains, Phase IV (KMG-IV): sequencing the most valuable type-strain genomes for metagenomic binning, comparative biology and taxonomic classification.</title>
        <authorList>
            <person name="Goeker M."/>
        </authorList>
    </citation>
    <scope>NUCLEOTIDE SEQUENCE [LARGE SCALE GENOMIC DNA]</scope>
    <source>
        <strain evidence="2 3">DSM 22368</strain>
    </source>
</reference>
<proteinExistence type="predicted"/>
<dbReference type="PANTHER" id="PTHR11614">
    <property type="entry name" value="PHOSPHOLIPASE-RELATED"/>
    <property type="match status" value="1"/>
</dbReference>
<dbReference type="Gene3D" id="3.40.50.1820">
    <property type="entry name" value="alpha/beta hydrolase"/>
    <property type="match status" value="1"/>
</dbReference>
<name>A0A7X0JQJ8_9GAMM</name>
<evidence type="ECO:0000313" key="3">
    <source>
        <dbReference type="Proteomes" id="UP000528457"/>
    </source>
</evidence>
<dbReference type="EMBL" id="JACHHT010000001">
    <property type="protein sequence ID" value="MBB6519959.1"/>
    <property type="molecule type" value="Genomic_DNA"/>
</dbReference>
<feature type="domain" description="Serine aminopeptidase S33" evidence="1">
    <location>
        <begin position="91"/>
        <end position="315"/>
    </location>
</feature>
<dbReference type="InParanoid" id="A0A7X0JQJ8"/>
<gene>
    <name evidence="2" type="ORF">HNR48_000237</name>
</gene>
<dbReference type="AlphaFoldDB" id="A0A7X0JQJ8"/>
<dbReference type="InterPro" id="IPR022742">
    <property type="entry name" value="Hydrolase_4"/>
</dbReference>
<evidence type="ECO:0000259" key="1">
    <source>
        <dbReference type="Pfam" id="PF12146"/>
    </source>
</evidence>
<organism evidence="2 3">
    <name type="scientific">Pseudoteredinibacter isoporae</name>
    <dbReference type="NCBI Taxonomy" id="570281"/>
    <lineage>
        <taxon>Bacteria</taxon>
        <taxon>Pseudomonadati</taxon>
        <taxon>Pseudomonadota</taxon>
        <taxon>Gammaproteobacteria</taxon>
        <taxon>Cellvibrionales</taxon>
        <taxon>Cellvibrionaceae</taxon>
        <taxon>Pseudoteredinibacter</taxon>
    </lineage>
</organism>
<protein>
    <submittedName>
        <fullName evidence="2">Lysophospholipase</fullName>
        <ecNumber evidence="2">3.1.1.5</ecNumber>
    </submittedName>
</protein>
<comment type="caution">
    <text evidence="2">The sequence shown here is derived from an EMBL/GenBank/DDBJ whole genome shotgun (WGS) entry which is preliminary data.</text>
</comment>
<dbReference type="InterPro" id="IPR029058">
    <property type="entry name" value="AB_hydrolase_fold"/>
</dbReference>